<evidence type="ECO:0000256" key="17">
    <source>
        <dbReference type="ARBA" id="ARBA00062056"/>
    </source>
</evidence>
<dbReference type="STRING" id="1041930.Mtc_2496"/>
<feature type="region of interest" description="Carboxyphosphate synthetic domain" evidence="18">
    <location>
        <begin position="1"/>
        <end position="399"/>
    </location>
</feature>
<organism evidence="21 22">
    <name type="scientific">Methanocella conradii (strain DSM 24694 / JCM 17849 / CGMCC 1.5162 / HZ254)</name>
    <dbReference type="NCBI Taxonomy" id="1041930"/>
    <lineage>
        <taxon>Archaea</taxon>
        <taxon>Methanobacteriati</taxon>
        <taxon>Methanobacteriota</taxon>
        <taxon>Stenosarchaea group</taxon>
        <taxon>Methanomicrobia</taxon>
        <taxon>Methanocellales</taxon>
        <taxon>Methanocellaceae</taxon>
        <taxon>Methanocella</taxon>
    </lineage>
</organism>
<feature type="binding site" evidence="18">
    <location>
        <position position="747"/>
    </location>
    <ligand>
        <name>ATP</name>
        <dbReference type="ChEBI" id="CHEBI:30616"/>
        <label>2</label>
    </ligand>
</feature>
<dbReference type="RefSeq" id="WP_014407052.1">
    <property type="nucleotide sequence ID" value="NC_017034.1"/>
</dbReference>
<dbReference type="UniPathway" id="UPA00068">
    <property type="reaction ID" value="UER00171"/>
</dbReference>
<comment type="caution">
    <text evidence="18">Lacks conserved residue(s) required for the propagation of feature annotation.</text>
</comment>
<dbReference type="InterPro" id="IPR011607">
    <property type="entry name" value="MGS-like_dom"/>
</dbReference>
<dbReference type="InterPro" id="IPR016185">
    <property type="entry name" value="PreATP-grasp_dom_sf"/>
</dbReference>
<dbReference type="PANTHER" id="PTHR11405:SF53">
    <property type="entry name" value="CARBAMOYL-PHOSPHATE SYNTHASE [AMMONIA], MITOCHONDRIAL"/>
    <property type="match status" value="1"/>
</dbReference>
<feature type="binding site" evidence="18">
    <location>
        <position position="834"/>
    </location>
    <ligand>
        <name>ATP</name>
        <dbReference type="ChEBI" id="CHEBI:30616"/>
        <label>2</label>
    </ligand>
</feature>
<dbReference type="InterPro" id="IPR005483">
    <property type="entry name" value="CPSase_dom"/>
</dbReference>
<evidence type="ECO:0000259" key="20">
    <source>
        <dbReference type="PROSITE" id="PS51855"/>
    </source>
</evidence>
<dbReference type="GO" id="GO:0044205">
    <property type="term" value="P:'de novo' UMP biosynthetic process"/>
    <property type="evidence" value="ECO:0007669"/>
    <property type="project" value="UniProtKB-UniRule"/>
</dbReference>
<feature type="binding site" evidence="18">
    <location>
        <position position="129"/>
    </location>
    <ligand>
        <name>ATP</name>
        <dbReference type="ChEBI" id="CHEBI:30616"/>
        <label>1</label>
    </ligand>
</feature>
<keyword evidence="10 18" id="KW-0547">Nucleotide-binding</keyword>
<dbReference type="SUPFAM" id="SSF52335">
    <property type="entry name" value="Methylglyoxal synthase-like"/>
    <property type="match status" value="1"/>
</dbReference>
<dbReference type="InterPro" id="IPR036897">
    <property type="entry name" value="CarbamoylP_synth_lsu_oligo_sf"/>
</dbReference>
<evidence type="ECO:0000256" key="11">
    <source>
        <dbReference type="ARBA" id="ARBA00022840"/>
    </source>
</evidence>
<keyword evidence="7 18" id="KW-0028">Amino-acid biosynthesis</keyword>
<evidence type="ECO:0000256" key="1">
    <source>
        <dbReference type="ARBA" id="ARBA00001936"/>
    </source>
</evidence>
<dbReference type="GO" id="GO:0046872">
    <property type="term" value="F:metal ion binding"/>
    <property type="evidence" value="ECO:0007669"/>
    <property type="project" value="UniProtKB-KW"/>
</dbReference>
<comment type="function">
    <text evidence="16 18">Large subunit of the glutamine-dependent carbamoyl phosphate synthetase (CPSase). CPSase catalyzes the formation of carbamoyl phosphate from the ammonia moiety of glutamine, carbonate, and phosphate donated by ATP, constituting the first step of 2 biosynthetic pathways, one leading to arginine and/or urea and the other to pyrimidine nucleotides. The large subunit (synthetase) binds the substrates ammonia (free or transferred from glutamine from the small subunit), hydrogencarbonate and ATP and carries out an ATP-coupled ligase reaction, activating hydrogencarbonate by forming carboxy phosphate which reacts with ammonia to form carbamoyl phosphate.</text>
</comment>
<feature type="binding site" evidence="18">
    <location>
        <position position="208"/>
    </location>
    <ligand>
        <name>ATP</name>
        <dbReference type="ChEBI" id="CHEBI:30616"/>
        <label>1</label>
    </ligand>
</feature>
<feature type="binding site" evidence="18">
    <location>
        <position position="834"/>
    </location>
    <ligand>
        <name>Mg(2+)</name>
        <dbReference type="ChEBI" id="CHEBI:18420"/>
        <label>4</label>
    </ligand>
</feature>
<feature type="binding site" evidence="18">
    <location>
        <position position="836"/>
    </location>
    <ligand>
        <name>Mg(2+)</name>
        <dbReference type="ChEBI" id="CHEBI:18420"/>
        <label>4</label>
    </ligand>
</feature>
<feature type="binding site" evidence="18">
    <location>
        <position position="298"/>
    </location>
    <ligand>
        <name>Mn(2+)</name>
        <dbReference type="ChEBI" id="CHEBI:29035"/>
        <label>2</label>
    </ligand>
</feature>
<dbReference type="InterPro" id="IPR006275">
    <property type="entry name" value="CPSase_lsu"/>
</dbReference>
<proteinExistence type="inferred from homology"/>
<dbReference type="SMART" id="SM01096">
    <property type="entry name" value="CPSase_L_D3"/>
    <property type="match status" value="1"/>
</dbReference>
<feature type="binding site" evidence="18">
    <location>
        <position position="175"/>
    </location>
    <ligand>
        <name>ATP</name>
        <dbReference type="ChEBI" id="CHEBI:30616"/>
        <label>1</label>
    </ligand>
</feature>
<evidence type="ECO:0000256" key="10">
    <source>
        <dbReference type="ARBA" id="ARBA00022741"/>
    </source>
</evidence>
<sequence>MPKRPDIKKVLLIGSGPILIGQAAEFDFSGSQACRSLREEGIEVVLVNSNPATIMTDPEMADAVYIEPLTPDVVAQIIERERPDGILAGLGGQTGLNITSELAEMGVLDKYGVKILGTPLKAIYDTEDRDRFKHAMEAIGEKVPRSYACHSVEEAVAVVDKLGLPLIVRSAFTLGGTGSGVAHTVQELKHIVELGLKRSRIHQVLVEESVLGWKEFEYEVMRDANDTCITICNMENIDPMGIHTGESIVVTPSQTLSDEDHQTLRSAAIKIIRSLGIEGGCNIQFAWKDGDYRVVEVNPRVSRSSALASKATGYPIARIAAKIAIGLNLHEIQNKVTMETPASFEPTIDYVVVKIPRWPFDKFKNADKHITTSMKSTGEVMAIGRTFEEALQKAVNSLDISEFWGYGNWSKAEMADLLKNPTHERLFVIYKALQTGAFTIEQIARLTNIDPWFIRKIKNIVDMAETLKADIGKETLLKAKRMGFTDEWIAELHGITPEEVSDLRHRYGILPTFKMVDTCAAEFAAKTPYYYSTYEQECELVPSNRKKVLIIGAGPIRIGQGIEFDYCTVHAVNALRESGIEAHIINNNPETVSTDFDVSDKLFFEPITLEHVMNVIEKERPYGVMVQFGGQTSVNMAIPLQMELNRRKDLGTIIIGTSPDDMNIAEDRDLWGRMMKEMGILQPEHGIAYSTEEAKVEARRIGYPILVRPSYVLGGRAMEIVYDEADLERYMAEAVKVSRKHPVLIDDFLENAIEIDVDAVSDGKDVLIGAIMEHIEEAGIHSGDSACVIPPQSLPQEVQDRVREIVKKIALALHVKGCINIQMAYKDGKVYVLEANPRSSRTIPFVSKATGVPLAKIAAKAIIGYTLKDMGYTEEPKPKYVSVKEVVLPFDKLPGADPLLGPEMRSTGEVMGIDTDFGKAFFKAEQSAFNTLPTQGTVFISVRDEDKEEMARIARKLQSNGLKLIGTSGTKKYLEARGIPVTLISKVHEGSPNVIDLMRKGKVDLIINTPTSKMARKDGSRIRRAAVDFEVPYVTTIQAARASADAISAMGKSRMSIKSLNEYLEIKREGCAAGSVKVKHPIKADP</sequence>
<dbReference type="FunFam" id="1.10.1030.10:FF:000002">
    <property type="entry name" value="Carbamoyl-phosphate synthase large chain"/>
    <property type="match status" value="1"/>
</dbReference>
<name>H8I7L1_METCZ</name>
<feature type="binding site" evidence="18">
    <location>
        <position position="822"/>
    </location>
    <ligand>
        <name>Mn(2+)</name>
        <dbReference type="ChEBI" id="CHEBI:29035"/>
        <label>3</label>
    </ligand>
</feature>
<keyword evidence="22" id="KW-1185">Reference proteome</keyword>
<dbReference type="NCBIfam" id="NF003671">
    <property type="entry name" value="PRK05294.1"/>
    <property type="match status" value="1"/>
</dbReference>
<feature type="binding site" evidence="18">
    <location>
        <position position="779"/>
    </location>
    <ligand>
        <name>ATP</name>
        <dbReference type="ChEBI" id="CHEBI:30616"/>
        <label>2</label>
    </ligand>
</feature>
<dbReference type="Gene3D" id="3.40.50.1380">
    <property type="entry name" value="Methylglyoxal synthase-like domain"/>
    <property type="match status" value="1"/>
</dbReference>
<feature type="binding site" evidence="18">
    <location>
        <position position="242"/>
    </location>
    <ligand>
        <name>ATP</name>
        <dbReference type="ChEBI" id="CHEBI:30616"/>
        <label>1</label>
    </ligand>
</feature>
<feature type="binding site" evidence="18">
    <location>
        <position position="284"/>
    </location>
    <ligand>
        <name>Mn(2+)</name>
        <dbReference type="ChEBI" id="CHEBI:29035"/>
        <label>1</label>
    </ligand>
</feature>
<evidence type="ECO:0000256" key="14">
    <source>
        <dbReference type="ARBA" id="ARBA00023211"/>
    </source>
</evidence>
<keyword evidence="5 18" id="KW-0055">Arginine biosynthesis</keyword>
<comment type="pathway">
    <text evidence="3 18">Amino-acid biosynthesis; L-arginine biosynthesis; carbamoyl phosphate from bicarbonate: step 1/1.</text>
</comment>
<feature type="binding site" evidence="18">
    <location>
        <position position="296"/>
    </location>
    <ligand>
        <name>Mg(2+)</name>
        <dbReference type="ChEBI" id="CHEBI:18420"/>
        <label>1</label>
    </ligand>
</feature>
<evidence type="ECO:0000259" key="19">
    <source>
        <dbReference type="PROSITE" id="PS50975"/>
    </source>
</evidence>
<feature type="binding site" evidence="18">
    <location>
        <position position="782"/>
    </location>
    <ligand>
        <name>ATP</name>
        <dbReference type="ChEBI" id="CHEBI:30616"/>
        <label>2</label>
    </ligand>
</feature>
<dbReference type="SUPFAM" id="SSF56059">
    <property type="entry name" value="Glutathione synthetase ATP-binding domain-like"/>
    <property type="match status" value="2"/>
</dbReference>
<evidence type="ECO:0000256" key="4">
    <source>
        <dbReference type="ARBA" id="ARBA00009799"/>
    </source>
</evidence>
<feature type="binding site" evidence="18">
    <location>
        <position position="754"/>
    </location>
    <ligand>
        <name>ATP</name>
        <dbReference type="ChEBI" id="CHEBI:30616"/>
        <label>2</label>
    </ligand>
</feature>
<feature type="binding site" evidence="18">
    <location>
        <position position="822"/>
    </location>
    <ligand>
        <name>ATP</name>
        <dbReference type="ChEBI" id="CHEBI:30616"/>
        <label>2</label>
    </ligand>
</feature>
<comment type="pathway">
    <text evidence="2 18">Pyrimidine metabolism; UMP biosynthesis via de novo pathway; (S)-dihydroorotate from bicarbonate: step 1/3.</text>
</comment>
<feature type="binding site" evidence="18">
    <location>
        <position position="749"/>
    </location>
    <ligand>
        <name>ATP</name>
        <dbReference type="ChEBI" id="CHEBI:30616"/>
        <label>2</label>
    </ligand>
</feature>
<evidence type="ECO:0000256" key="12">
    <source>
        <dbReference type="ARBA" id="ARBA00022842"/>
    </source>
</evidence>
<dbReference type="SUPFAM" id="SSF52440">
    <property type="entry name" value="PreATP-grasp domain"/>
    <property type="match status" value="2"/>
</dbReference>
<feature type="binding site" evidence="18">
    <location>
        <position position="822"/>
    </location>
    <ligand>
        <name>Mg(2+)</name>
        <dbReference type="ChEBI" id="CHEBI:18420"/>
        <label>3</label>
    </ligand>
</feature>
<keyword evidence="9 18" id="KW-0677">Repeat</keyword>
<feature type="binding site" evidence="18">
    <location>
        <position position="296"/>
    </location>
    <ligand>
        <name>Mg(2+)</name>
        <dbReference type="ChEBI" id="CHEBI:18420"/>
        <label>2</label>
    </ligand>
</feature>
<dbReference type="HAMAP" id="MF_01210_A">
    <property type="entry name" value="CPSase_L_chain_A"/>
    <property type="match status" value="1"/>
</dbReference>
<dbReference type="FunFam" id="3.40.50.20:FF:000001">
    <property type="entry name" value="Carbamoyl-phosphate synthase large chain"/>
    <property type="match status" value="2"/>
</dbReference>
<comment type="subunit">
    <text evidence="17 18">Composed of two chains; the small (or glutamine) chain promotes the hydrolysis of glutamine to ammonia, which is used by the large (or ammonia) chain to synthesize carbamoyl phosphate. Tetramer of heterodimers (alpha,beta)4.</text>
</comment>
<dbReference type="InterPro" id="IPR011761">
    <property type="entry name" value="ATP-grasp"/>
</dbReference>
<dbReference type="Proteomes" id="UP000005233">
    <property type="component" value="Chromosome"/>
</dbReference>
<evidence type="ECO:0000256" key="2">
    <source>
        <dbReference type="ARBA" id="ARBA00004812"/>
    </source>
</evidence>
<keyword evidence="12" id="KW-0460">Magnesium</keyword>
<dbReference type="AlphaFoldDB" id="H8I7L1"/>
<comment type="catalytic activity">
    <reaction evidence="18">
        <text>hydrogencarbonate + L-glutamine + 2 ATP + H2O = carbamoyl phosphate + L-glutamate + 2 ADP + phosphate + 2 H(+)</text>
        <dbReference type="Rhea" id="RHEA:18633"/>
        <dbReference type="ChEBI" id="CHEBI:15377"/>
        <dbReference type="ChEBI" id="CHEBI:15378"/>
        <dbReference type="ChEBI" id="CHEBI:17544"/>
        <dbReference type="ChEBI" id="CHEBI:29985"/>
        <dbReference type="ChEBI" id="CHEBI:30616"/>
        <dbReference type="ChEBI" id="CHEBI:43474"/>
        <dbReference type="ChEBI" id="CHEBI:58228"/>
        <dbReference type="ChEBI" id="CHEBI:58359"/>
        <dbReference type="ChEBI" id="CHEBI:456216"/>
        <dbReference type="EC" id="6.3.5.5"/>
    </reaction>
</comment>
<evidence type="ECO:0000256" key="18">
    <source>
        <dbReference type="HAMAP-Rule" id="MF_01210"/>
    </source>
</evidence>
<dbReference type="SMART" id="SM00851">
    <property type="entry name" value="MGS"/>
    <property type="match status" value="1"/>
</dbReference>
<feature type="binding site" evidence="18">
    <location>
        <position position="241"/>
    </location>
    <ligand>
        <name>ATP</name>
        <dbReference type="ChEBI" id="CHEBI:30616"/>
        <label>1</label>
    </ligand>
</feature>
<evidence type="ECO:0000256" key="13">
    <source>
        <dbReference type="ARBA" id="ARBA00022975"/>
    </source>
</evidence>
<dbReference type="InterPro" id="IPR033937">
    <property type="entry name" value="MGS_CPS_CarB"/>
</dbReference>
<dbReference type="PRINTS" id="PR00098">
    <property type="entry name" value="CPSASE"/>
</dbReference>
<keyword evidence="13 18" id="KW-0665">Pyrimidine biosynthesis</keyword>
<dbReference type="FunFam" id="3.30.1490.20:FF:000001">
    <property type="entry name" value="Carbamoyl-phosphate synthase large chain"/>
    <property type="match status" value="1"/>
</dbReference>
<evidence type="ECO:0000256" key="9">
    <source>
        <dbReference type="ARBA" id="ARBA00022737"/>
    </source>
</evidence>
<comment type="cofactor">
    <cofactor evidence="18">
        <name>Mg(2+)</name>
        <dbReference type="ChEBI" id="CHEBI:18420"/>
    </cofactor>
    <cofactor evidence="18">
        <name>Mn(2+)</name>
        <dbReference type="ChEBI" id="CHEBI:29035"/>
    </cofactor>
    <text evidence="18">Binds 4 Mg(2+) or Mn(2+) ions per subunit.</text>
</comment>
<feature type="binding site" evidence="18">
    <location>
        <position position="296"/>
    </location>
    <ligand>
        <name>ATP</name>
        <dbReference type="ChEBI" id="CHEBI:30616"/>
        <label>1</label>
    </ligand>
</feature>
<dbReference type="FunFam" id="3.30.470.20:FF:000001">
    <property type="entry name" value="Carbamoyl-phosphate synthase large chain"/>
    <property type="match status" value="1"/>
</dbReference>
<feature type="domain" description="ATP-grasp" evidence="19">
    <location>
        <begin position="672"/>
        <end position="863"/>
    </location>
</feature>
<feature type="domain" description="ATP-grasp" evidence="19">
    <location>
        <begin position="133"/>
        <end position="325"/>
    </location>
</feature>
<comment type="catalytic activity">
    <reaction evidence="15 18">
        <text>hydrogencarbonate + NH4(+) + 2 ATP = carbamoyl phosphate + 2 ADP + phosphate + 2 H(+)</text>
        <dbReference type="Rhea" id="RHEA:18029"/>
        <dbReference type="ChEBI" id="CHEBI:15378"/>
        <dbReference type="ChEBI" id="CHEBI:17544"/>
        <dbReference type="ChEBI" id="CHEBI:28938"/>
        <dbReference type="ChEBI" id="CHEBI:30616"/>
        <dbReference type="ChEBI" id="CHEBI:43474"/>
        <dbReference type="ChEBI" id="CHEBI:58228"/>
        <dbReference type="ChEBI" id="CHEBI:456216"/>
        <dbReference type="EC" id="6.3.4.16"/>
    </reaction>
</comment>
<dbReference type="KEGG" id="mez:Mtc_2496"/>
<dbReference type="HAMAP" id="MF_01210_B">
    <property type="entry name" value="CPSase_L_chain_B"/>
    <property type="match status" value="1"/>
</dbReference>
<feature type="domain" description="MGS-like" evidence="20">
    <location>
        <begin position="930"/>
        <end position="1070"/>
    </location>
</feature>
<dbReference type="PROSITE" id="PS51855">
    <property type="entry name" value="MGS"/>
    <property type="match status" value="1"/>
</dbReference>
<feature type="binding site" evidence="18">
    <location>
        <position position="210"/>
    </location>
    <ligand>
        <name>ATP</name>
        <dbReference type="ChEBI" id="CHEBI:30616"/>
        <label>1</label>
    </ligand>
</feature>
<dbReference type="SUPFAM" id="SSF48108">
    <property type="entry name" value="Carbamoyl phosphate synthetase, large subunit connection domain"/>
    <property type="match status" value="1"/>
</dbReference>
<dbReference type="PANTHER" id="PTHR11405">
    <property type="entry name" value="CARBAMOYLTRANSFERASE FAMILY MEMBER"/>
    <property type="match status" value="1"/>
</dbReference>
<feature type="binding site" evidence="18">
    <location>
        <position position="834"/>
    </location>
    <ligand>
        <name>Mg(2+)</name>
        <dbReference type="ChEBI" id="CHEBI:18420"/>
        <label>3</label>
    </ligand>
</feature>
<dbReference type="HOGENOM" id="CLU_000513_1_2_2"/>
<evidence type="ECO:0000256" key="8">
    <source>
        <dbReference type="ARBA" id="ARBA00022723"/>
    </source>
</evidence>
<dbReference type="EC" id="6.3.5.5" evidence="18"/>
<accession>H8I7L1</accession>
<evidence type="ECO:0000256" key="16">
    <source>
        <dbReference type="ARBA" id="ARBA00057223"/>
    </source>
</evidence>
<keyword evidence="6 18" id="KW-0436">Ligase</keyword>
<dbReference type="NCBIfam" id="NF009455">
    <property type="entry name" value="PRK12815.1"/>
    <property type="match status" value="1"/>
</dbReference>
<dbReference type="FunFam" id="3.30.470.20:FF:000013">
    <property type="entry name" value="Carbamoyl-phosphate synthase large chain"/>
    <property type="match status" value="1"/>
</dbReference>
<dbReference type="InterPro" id="IPR036914">
    <property type="entry name" value="MGS-like_dom_sf"/>
</dbReference>
<dbReference type="Gene3D" id="1.10.1030.10">
    <property type="entry name" value="Carbamoyl-phosphate synthetase, large subunit oligomerisation domain"/>
    <property type="match status" value="1"/>
</dbReference>
<evidence type="ECO:0000256" key="7">
    <source>
        <dbReference type="ARBA" id="ARBA00022605"/>
    </source>
</evidence>
<comment type="similarity">
    <text evidence="4 18">Belongs to the CarB family.</text>
</comment>
<feature type="binding site" evidence="18">
    <location>
        <position position="298"/>
    </location>
    <ligand>
        <name>Mg(2+)</name>
        <dbReference type="ChEBI" id="CHEBI:18420"/>
        <label>2</label>
    </ligand>
</feature>
<comment type="domain">
    <text evidence="18">The large subunit is composed of 2 ATP-grasp domains that are involved in binding the 2 ATP molecules needed for carbamoyl phosphate synthesis. The N-terminal ATP-grasp domain (referred to as the carboxyphosphate synthetic component) catalyzes the ATP-dependent phosphorylation of hydrogencarbonate to carboxyphosphate and the subsequent nucleophilic attack by ammonia to form a carbamate intermediate. The C-terminal ATP-grasp domain (referred to as the carbamoyl phosphate synthetic component) then catalyzes the phosphorylation of carbamate with the second ATP to form the end product carbamoyl phosphate. The reactive and unstable enzyme intermediates are sequentially channeled from one active site to the next through the interior of the protein over a distance of at least 96 A.</text>
</comment>
<dbReference type="Pfam" id="PF02787">
    <property type="entry name" value="CPSase_L_D3"/>
    <property type="match status" value="1"/>
</dbReference>
<dbReference type="Pfam" id="PF02142">
    <property type="entry name" value="MGS"/>
    <property type="match status" value="1"/>
</dbReference>
<feature type="binding site" evidence="18">
    <location>
        <position position="834"/>
    </location>
    <ligand>
        <name>Mn(2+)</name>
        <dbReference type="ChEBI" id="CHEBI:29035"/>
        <label>3</label>
    </ligand>
</feature>
<evidence type="ECO:0000313" key="21">
    <source>
        <dbReference type="EMBL" id="AFD01221.1"/>
    </source>
</evidence>
<dbReference type="GO" id="GO:0004088">
    <property type="term" value="F:carbamoyl-phosphate synthase (glutamine-hydrolyzing) activity"/>
    <property type="evidence" value="ECO:0007669"/>
    <property type="project" value="UniProtKB-UniRule"/>
</dbReference>
<gene>
    <name evidence="18 21" type="primary">carB</name>
    <name evidence="21" type="ordered locus">Mtc_2496</name>
</gene>
<dbReference type="PROSITE" id="PS00866">
    <property type="entry name" value="CPSASE_1"/>
    <property type="match status" value="1"/>
</dbReference>
<dbReference type="NCBIfam" id="TIGR01369">
    <property type="entry name" value="CPSaseII_lrg"/>
    <property type="match status" value="1"/>
</dbReference>
<dbReference type="UniPathway" id="UPA00070">
    <property type="reaction ID" value="UER00115"/>
</dbReference>
<evidence type="ECO:0000256" key="3">
    <source>
        <dbReference type="ARBA" id="ARBA00005077"/>
    </source>
</evidence>
<dbReference type="InterPro" id="IPR005480">
    <property type="entry name" value="CPSase_lsu_oligo"/>
</dbReference>
<dbReference type="CDD" id="cd01424">
    <property type="entry name" value="MGS_CPS_II"/>
    <property type="match status" value="1"/>
</dbReference>
<feature type="binding site" evidence="18">
    <location>
        <position position="169"/>
    </location>
    <ligand>
        <name>ATP</name>
        <dbReference type="ChEBI" id="CHEBI:30616"/>
        <label>1</label>
    </ligand>
</feature>
<keyword evidence="11 18" id="KW-0067">ATP-binding</keyword>
<dbReference type="Pfam" id="PF02786">
    <property type="entry name" value="CPSase_L_D2"/>
    <property type="match status" value="2"/>
</dbReference>
<dbReference type="GO" id="GO:0006541">
    <property type="term" value="P:glutamine metabolic process"/>
    <property type="evidence" value="ECO:0007669"/>
    <property type="project" value="TreeGrafter"/>
</dbReference>
<feature type="binding site" evidence="18">
    <location>
        <position position="296"/>
    </location>
    <ligand>
        <name>Mn(2+)</name>
        <dbReference type="ChEBI" id="CHEBI:29035"/>
        <label>2</label>
    </ligand>
</feature>
<feature type="binding site" evidence="18">
    <location>
        <position position="834"/>
    </location>
    <ligand>
        <name>Mn(2+)</name>
        <dbReference type="ChEBI" id="CHEBI:29035"/>
        <label>4</label>
    </ligand>
</feature>
<feature type="binding site" evidence="18">
    <location>
        <position position="243"/>
    </location>
    <ligand>
        <name>ATP</name>
        <dbReference type="ChEBI" id="CHEBI:30616"/>
        <label>1</label>
    </ligand>
</feature>
<evidence type="ECO:0000256" key="15">
    <source>
        <dbReference type="ARBA" id="ARBA00047359"/>
    </source>
</evidence>
<feature type="binding site" evidence="18">
    <location>
        <position position="780"/>
    </location>
    <ligand>
        <name>ATP</name>
        <dbReference type="ChEBI" id="CHEBI:30616"/>
        <label>2</label>
    </ligand>
</feature>
<dbReference type="GeneID" id="11972674"/>
<dbReference type="Gene3D" id="3.40.50.20">
    <property type="match status" value="2"/>
</dbReference>
<dbReference type="GO" id="GO:0004087">
    <property type="term" value="F:carbamoyl-phosphate synthase (ammonia) activity"/>
    <property type="evidence" value="ECO:0007669"/>
    <property type="project" value="UniProtKB-EC"/>
</dbReference>
<feature type="binding site" evidence="18">
    <location>
        <position position="836"/>
    </location>
    <ligand>
        <name>Mn(2+)</name>
        <dbReference type="ChEBI" id="CHEBI:29035"/>
        <label>4</label>
    </ligand>
</feature>
<feature type="binding site" evidence="18">
    <location>
        <position position="215"/>
    </location>
    <ligand>
        <name>ATP</name>
        <dbReference type="ChEBI" id="CHEBI:30616"/>
        <label>1</label>
    </ligand>
</feature>
<dbReference type="InterPro" id="IPR058047">
    <property type="entry name" value="CPSase_preATP-grasp"/>
</dbReference>
<dbReference type="PROSITE" id="PS00867">
    <property type="entry name" value="CPSASE_2"/>
    <property type="match status" value="1"/>
</dbReference>
<reference evidence="21 22" key="1">
    <citation type="journal article" date="2012" name="J. Bacteriol.">
        <title>Complete genome sequence of a thermophilic methanogen, Methanocella conradii HZ254, isolated from Chinese rice field soil.</title>
        <authorList>
            <person name="Lu Z."/>
            <person name="Lu Y."/>
        </authorList>
    </citation>
    <scope>NUCLEOTIDE SEQUENCE [LARGE SCALE GENOMIC DNA]</scope>
    <source>
        <strain evidence="22">DSM 24694 / JCM 17849 / CGMCC 1.5162 / HZ254</strain>
    </source>
</reference>
<dbReference type="eggNOG" id="arCOG01594">
    <property type="taxonomic scope" value="Archaea"/>
</dbReference>
<feature type="binding site" evidence="18">
    <location>
        <position position="284"/>
    </location>
    <ligand>
        <name>ATP</name>
        <dbReference type="ChEBI" id="CHEBI:30616"/>
        <label>1</label>
    </ligand>
</feature>
<feature type="binding site" evidence="18">
    <location>
        <position position="284"/>
    </location>
    <ligand>
        <name>Mg(2+)</name>
        <dbReference type="ChEBI" id="CHEBI:18420"/>
        <label>1</label>
    </ligand>
</feature>
<feature type="binding site" evidence="18">
    <location>
        <position position="296"/>
    </location>
    <ligand>
        <name>Mn(2+)</name>
        <dbReference type="ChEBI" id="CHEBI:29035"/>
        <label>1</label>
    </ligand>
</feature>
<comment type="cofactor">
    <cofactor evidence="1">
        <name>Mn(2+)</name>
        <dbReference type="ChEBI" id="CHEBI:29035"/>
    </cofactor>
</comment>
<keyword evidence="8" id="KW-0479">Metal-binding</keyword>
<feature type="binding site" evidence="18">
    <location>
        <position position="176"/>
    </location>
    <ligand>
        <name>ATP</name>
        <dbReference type="ChEBI" id="CHEBI:30616"/>
        <label>1</label>
    </ligand>
</feature>
<feature type="region of interest" description="Allosteric domain" evidence="18">
    <location>
        <begin position="932"/>
        <end position="1086"/>
    </location>
</feature>
<dbReference type="EC" id="6.3.4.16" evidence="18"/>
<keyword evidence="14" id="KW-0464">Manganese</keyword>
<dbReference type="Gene3D" id="3.30.470.20">
    <property type="entry name" value="ATP-grasp fold, B domain"/>
    <property type="match status" value="2"/>
</dbReference>
<dbReference type="GO" id="GO:0005524">
    <property type="term" value="F:ATP binding"/>
    <property type="evidence" value="ECO:0007669"/>
    <property type="project" value="UniProtKB-UniRule"/>
</dbReference>
<evidence type="ECO:0000256" key="5">
    <source>
        <dbReference type="ARBA" id="ARBA00022571"/>
    </source>
</evidence>
<dbReference type="GO" id="GO:0006526">
    <property type="term" value="P:L-arginine biosynthetic process"/>
    <property type="evidence" value="ECO:0007669"/>
    <property type="project" value="UniProtKB-UniRule"/>
</dbReference>
<protein>
    <recommendedName>
        <fullName evidence="18">Carbamoyl phosphate synthase large chain</fullName>
        <ecNumber evidence="18">6.3.4.16</ecNumber>
        <ecNumber evidence="18">6.3.5.5</ecNumber>
    </recommendedName>
    <alternativeName>
        <fullName evidence="18">Carbamoyl phosphate synthetase ammonia chain</fullName>
    </alternativeName>
</protein>
<evidence type="ECO:0000256" key="6">
    <source>
        <dbReference type="ARBA" id="ARBA00022598"/>
    </source>
</evidence>
<dbReference type="Pfam" id="PF25596">
    <property type="entry name" value="CPSase_L_D1"/>
    <property type="match status" value="2"/>
</dbReference>
<feature type="binding site" evidence="18">
    <location>
        <position position="708"/>
    </location>
    <ligand>
        <name>ATP</name>
        <dbReference type="ChEBI" id="CHEBI:30616"/>
        <label>2</label>
    </ligand>
</feature>
<dbReference type="InterPro" id="IPR005479">
    <property type="entry name" value="CPAse_ATP-bd"/>
</dbReference>
<dbReference type="PROSITE" id="PS50975">
    <property type="entry name" value="ATP_GRASP"/>
    <property type="match status" value="2"/>
</dbReference>
<dbReference type="EMBL" id="CP003243">
    <property type="protein sequence ID" value="AFD01221.1"/>
    <property type="molecule type" value="Genomic_DNA"/>
</dbReference>
<dbReference type="GO" id="GO:0005737">
    <property type="term" value="C:cytoplasm"/>
    <property type="evidence" value="ECO:0007669"/>
    <property type="project" value="TreeGrafter"/>
</dbReference>
<feature type="binding site" evidence="18">
    <location>
        <position position="781"/>
    </location>
    <ligand>
        <name>ATP</name>
        <dbReference type="ChEBI" id="CHEBI:30616"/>
        <label>2</label>
    </ligand>
</feature>
<evidence type="ECO:0000313" key="22">
    <source>
        <dbReference type="Proteomes" id="UP000005233"/>
    </source>
</evidence>